<dbReference type="EC" id="7.1.1.2" evidence="3 16"/>
<dbReference type="InterPro" id="IPR001750">
    <property type="entry name" value="ND/Mrp_TM"/>
</dbReference>
<feature type="transmembrane region" description="Helical" evidence="16">
    <location>
        <begin position="429"/>
        <end position="450"/>
    </location>
</feature>
<gene>
    <name evidence="19" type="primary">ND4</name>
</gene>
<dbReference type="PANTHER" id="PTHR43507:SF20">
    <property type="entry name" value="NADH-UBIQUINONE OXIDOREDUCTASE CHAIN 4"/>
    <property type="match status" value="1"/>
</dbReference>
<dbReference type="AlphaFoldDB" id="A0A7L7S0E1"/>
<evidence type="ECO:0000256" key="8">
    <source>
        <dbReference type="ARBA" id="ARBA00022967"/>
    </source>
</evidence>
<dbReference type="GO" id="GO:0031966">
    <property type="term" value="C:mitochondrial membrane"/>
    <property type="evidence" value="ECO:0007669"/>
    <property type="project" value="UniProtKB-SubCell"/>
</dbReference>
<feature type="transmembrane region" description="Helical" evidence="16">
    <location>
        <begin position="218"/>
        <end position="239"/>
    </location>
</feature>
<dbReference type="PANTHER" id="PTHR43507">
    <property type="entry name" value="NADH-UBIQUINONE OXIDOREDUCTASE CHAIN 4"/>
    <property type="match status" value="1"/>
</dbReference>
<accession>A0A7L7S0E1</accession>
<feature type="transmembrane region" description="Helical" evidence="16">
    <location>
        <begin position="304"/>
        <end position="325"/>
    </location>
</feature>
<evidence type="ECO:0000256" key="10">
    <source>
        <dbReference type="ARBA" id="ARBA00022989"/>
    </source>
</evidence>
<sequence length="451" mass="52484">MVIKMLKLFLPLISLLFFMNNNYFWLMSSLIMMLMILNFIFNYMVWGLMSTKLSEWIMLDSISFLLLMFTIWIMVIMFICSMKYFYLRTNHTLFGVVVLLLLLTLLISFSQSNILCFYILFEFSLIPTMWLIMKWGYQPERLQASLYLMMYTVMGSLPMLCCLMYMMFYSSNFSFFMWFMNMDMEFMNMWWLLFLLGFLVKLPLYPFHLWLPKAHVEAPVAGSVILASILLKLGGYGVMRMGYLYPWLNLNLLPSLMSLSLIGGVITSLICLRQIDLKSLIAYSSVGHMGLLLIGSLSSCKMGMMGGMLMMVAHGFSSSALFILANINYESCNSRSLMVSKGVLLIIPMISFFWFIFSVMNMAAPPFINLFSEIFIIMSILSISIFSLLPFIVISFLALCYSLNMYSMINHGMWSNYLYSYKLSFMKDYMLLIYMLVPSLLLIFKLDLFIM</sequence>
<feature type="transmembrane region" description="Helical" evidence="16">
    <location>
        <begin position="145"/>
        <end position="169"/>
    </location>
</feature>
<feature type="domain" description="NADH:ubiquinone oxidoreductase chain 4 N-terminal" evidence="18">
    <location>
        <begin position="5"/>
        <end position="107"/>
    </location>
</feature>
<dbReference type="InterPro" id="IPR000260">
    <property type="entry name" value="NADH4_N"/>
</dbReference>
<comment type="catalytic activity">
    <reaction evidence="15 16">
        <text>a ubiquinone + NADH + 5 H(+)(in) = a ubiquinol + NAD(+) + 4 H(+)(out)</text>
        <dbReference type="Rhea" id="RHEA:29091"/>
        <dbReference type="Rhea" id="RHEA-COMP:9565"/>
        <dbReference type="Rhea" id="RHEA-COMP:9566"/>
        <dbReference type="ChEBI" id="CHEBI:15378"/>
        <dbReference type="ChEBI" id="CHEBI:16389"/>
        <dbReference type="ChEBI" id="CHEBI:17976"/>
        <dbReference type="ChEBI" id="CHEBI:57540"/>
        <dbReference type="ChEBI" id="CHEBI:57945"/>
        <dbReference type="EC" id="7.1.1.2"/>
    </reaction>
</comment>
<feature type="transmembrane region" description="Helical" evidence="16">
    <location>
        <begin position="279"/>
        <end position="298"/>
    </location>
</feature>
<evidence type="ECO:0000256" key="16">
    <source>
        <dbReference type="RuleBase" id="RU003297"/>
    </source>
</evidence>
<geneLocation type="mitochondrion" evidence="19"/>
<dbReference type="Pfam" id="PF00361">
    <property type="entry name" value="Proton_antipo_M"/>
    <property type="match status" value="1"/>
</dbReference>
<keyword evidence="12 16" id="KW-0830">Ubiquinone</keyword>
<dbReference type="GO" id="GO:0008137">
    <property type="term" value="F:NADH dehydrogenase (ubiquinone) activity"/>
    <property type="evidence" value="ECO:0007669"/>
    <property type="project" value="UniProtKB-UniRule"/>
</dbReference>
<feature type="domain" description="NADH:quinone oxidoreductase/Mrp antiporter transmembrane" evidence="17">
    <location>
        <begin position="113"/>
        <end position="394"/>
    </location>
</feature>
<feature type="transmembrane region" description="Helical" evidence="16">
    <location>
        <begin position="115"/>
        <end position="133"/>
    </location>
</feature>
<keyword evidence="6 16" id="KW-0679">Respiratory chain</keyword>
<evidence type="ECO:0000256" key="14">
    <source>
        <dbReference type="ARBA" id="ARBA00023136"/>
    </source>
</evidence>
<keyword evidence="13 16" id="KW-0496">Mitochondrion</keyword>
<dbReference type="GO" id="GO:0015990">
    <property type="term" value="P:electron transport coupled proton transport"/>
    <property type="evidence" value="ECO:0007669"/>
    <property type="project" value="TreeGrafter"/>
</dbReference>
<evidence type="ECO:0000259" key="18">
    <source>
        <dbReference type="Pfam" id="PF01059"/>
    </source>
</evidence>
<dbReference type="Pfam" id="PF01059">
    <property type="entry name" value="Oxidored_q5_N"/>
    <property type="match status" value="1"/>
</dbReference>
<evidence type="ECO:0000256" key="6">
    <source>
        <dbReference type="ARBA" id="ARBA00022660"/>
    </source>
</evidence>
<evidence type="ECO:0000256" key="15">
    <source>
        <dbReference type="ARBA" id="ARBA00049551"/>
    </source>
</evidence>
<keyword evidence="10 16" id="KW-1133">Transmembrane helix</keyword>
<reference evidence="19" key="1">
    <citation type="submission" date="2020-08" db="EMBL/GenBank/DDBJ databases">
        <title>DNAmark Project.</title>
        <authorList>
            <person name="Leerhoei F."/>
        </authorList>
    </citation>
    <scope>NUCLEOTIDE SEQUENCE</scope>
    <source>
        <strain evidence="19">DM1299</strain>
    </source>
</reference>
<feature type="transmembrane region" description="Helical" evidence="16">
    <location>
        <begin position="21"/>
        <end position="41"/>
    </location>
</feature>
<proteinExistence type="inferred from homology"/>
<evidence type="ECO:0000259" key="17">
    <source>
        <dbReference type="Pfam" id="PF00361"/>
    </source>
</evidence>
<dbReference type="GO" id="GO:0048039">
    <property type="term" value="F:ubiquinone binding"/>
    <property type="evidence" value="ECO:0007669"/>
    <property type="project" value="TreeGrafter"/>
</dbReference>
<feature type="transmembrane region" description="Helical" evidence="16">
    <location>
        <begin position="92"/>
        <end position="109"/>
    </location>
</feature>
<comment type="similarity">
    <text evidence="2 16">Belongs to the complex I subunit 4 family.</text>
</comment>
<keyword evidence="14 16" id="KW-0472">Membrane</keyword>
<evidence type="ECO:0000256" key="9">
    <source>
        <dbReference type="ARBA" id="ARBA00022982"/>
    </source>
</evidence>
<keyword evidence="9 16" id="KW-0249">Electron transport</keyword>
<name>A0A7L7S0E1_9ANNE</name>
<evidence type="ECO:0000256" key="13">
    <source>
        <dbReference type="ARBA" id="ARBA00023128"/>
    </source>
</evidence>
<keyword evidence="11 16" id="KW-0520">NAD</keyword>
<evidence type="ECO:0000313" key="19">
    <source>
        <dbReference type="EMBL" id="QNV11566.1"/>
    </source>
</evidence>
<dbReference type="EMBL" id="MT862376">
    <property type="protein sequence ID" value="QNV11566.1"/>
    <property type="molecule type" value="Genomic_DNA"/>
</dbReference>
<keyword evidence="7 16" id="KW-0812">Transmembrane</keyword>
<organism evidence="19">
    <name type="scientific">Haemopis sanguisuga</name>
    <dbReference type="NCBI Taxonomy" id="51991"/>
    <lineage>
        <taxon>Eukaryota</taxon>
        <taxon>Metazoa</taxon>
        <taxon>Spiralia</taxon>
        <taxon>Lophotrochozoa</taxon>
        <taxon>Annelida</taxon>
        <taxon>Clitellata</taxon>
        <taxon>Hirudinea</taxon>
        <taxon>Hirudinida</taxon>
        <taxon>Hirudiniformes</taxon>
        <taxon>Haemopidae</taxon>
        <taxon>Haemopis</taxon>
    </lineage>
</organism>
<comment type="subcellular location">
    <subcellularLocation>
        <location evidence="1 16">Mitochondrion membrane</location>
        <topology evidence="1 16">Multi-pass membrane protein</topology>
    </subcellularLocation>
</comment>
<evidence type="ECO:0000256" key="5">
    <source>
        <dbReference type="ARBA" id="ARBA00022448"/>
    </source>
</evidence>
<evidence type="ECO:0000256" key="12">
    <source>
        <dbReference type="ARBA" id="ARBA00023075"/>
    </source>
</evidence>
<feature type="transmembrane region" description="Helical" evidence="16">
    <location>
        <begin position="337"/>
        <end position="357"/>
    </location>
</feature>
<dbReference type="GO" id="GO:0042773">
    <property type="term" value="P:ATP synthesis coupled electron transport"/>
    <property type="evidence" value="ECO:0007669"/>
    <property type="project" value="InterPro"/>
</dbReference>
<evidence type="ECO:0000256" key="7">
    <source>
        <dbReference type="ARBA" id="ARBA00022692"/>
    </source>
</evidence>
<feature type="transmembrane region" description="Helical" evidence="16">
    <location>
        <begin position="61"/>
        <end position="80"/>
    </location>
</feature>
<keyword evidence="5 16" id="KW-0813">Transport</keyword>
<feature type="transmembrane region" description="Helical" evidence="16">
    <location>
        <begin position="189"/>
        <end position="211"/>
    </location>
</feature>
<evidence type="ECO:0000256" key="11">
    <source>
        <dbReference type="ARBA" id="ARBA00023027"/>
    </source>
</evidence>
<evidence type="ECO:0000256" key="1">
    <source>
        <dbReference type="ARBA" id="ARBA00004225"/>
    </source>
</evidence>
<dbReference type="GO" id="GO:0003954">
    <property type="term" value="F:NADH dehydrogenase activity"/>
    <property type="evidence" value="ECO:0007669"/>
    <property type="project" value="TreeGrafter"/>
</dbReference>
<feature type="transmembrane region" description="Helical" evidence="16">
    <location>
        <begin position="251"/>
        <end position="272"/>
    </location>
</feature>
<protein>
    <recommendedName>
        <fullName evidence="4 16">NADH-ubiquinone oxidoreductase chain 4</fullName>
        <ecNumber evidence="3 16">7.1.1.2</ecNumber>
    </recommendedName>
</protein>
<evidence type="ECO:0000256" key="2">
    <source>
        <dbReference type="ARBA" id="ARBA00009025"/>
    </source>
</evidence>
<comment type="function">
    <text evidence="16">Core subunit of the mitochondrial membrane respiratory chain NADH dehydrogenase (Complex I) which catalyzes electron transfer from NADH through the respiratory chain, using ubiquinone as an electron acceptor. Essential for the catalytic activity and assembly of complex I.</text>
</comment>
<dbReference type="PRINTS" id="PR01437">
    <property type="entry name" value="NUOXDRDTASE4"/>
</dbReference>
<keyword evidence="8" id="KW-1278">Translocase</keyword>
<evidence type="ECO:0000256" key="4">
    <source>
        <dbReference type="ARBA" id="ARBA00021006"/>
    </source>
</evidence>
<dbReference type="InterPro" id="IPR003918">
    <property type="entry name" value="NADH_UbQ_OxRdtase"/>
</dbReference>
<evidence type="ECO:0000256" key="3">
    <source>
        <dbReference type="ARBA" id="ARBA00012944"/>
    </source>
</evidence>